<dbReference type="Proteomes" id="UP001177021">
    <property type="component" value="Unassembled WGS sequence"/>
</dbReference>
<comment type="caution">
    <text evidence="1">The sequence shown here is derived from an EMBL/GenBank/DDBJ whole genome shotgun (WGS) entry which is preliminary data.</text>
</comment>
<reference evidence="1" key="1">
    <citation type="submission" date="2023-10" db="EMBL/GenBank/DDBJ databases">
        <authorList>
            <person name="Rodriguez Cubillos JULIANA M."/>
            <person name="De Vega J."/>
        </authorList>
    </citation>
    <scope>NUCLEOTIDE SEQUENCE</scope>
</reference>
<protein>
    <submittedName>
        <fullName evidence="1">Uncharacterized protein</fullName>
    </submittedName>
</protein>
<evidence type="ECO:0000313" key="2">
    <source>
        <dbReference type="Proteomes" id="UP001177021"/>
    </source>
</evidence>
<keyword evidence="2" id="KW-1185">Reference proteome</keyword>
<name>A0ACB0JJD0_TRIPR</name>
<sequence length="344" mass="39773">MSVVESVNIFFSSNPTKTAGKDNRDDKQDNDSTASSPVVKQRDHSRRLPATERKTRKSNILETLRASSSAPPKSNLKGRTDDRDFKEIRKNLFCRPDEEDDSDFYLNYHPAASIGYEGLDINFHIPSWMPMTFKPTAAMNLNDLCAYTAAYIFKADPEQLFGDEVLVRTTSGVIGDRQALKSLMPRYPVDQQIINLVVARQNWVMSITGRVNTIWYMPTEFQQYALETHQGADYVREIYQAKFMTPGDYVNRMFIPMNDQGSHWYLMVVDFNQRKLVWLDSLHCASRDHFRRRAILRMVNTATRMKLAIHLVKAANNELYDEVLAKAAESWRAEEERRKNLVKI</sequence>
<gene>
    <name evidence="1" type="ORF">MILVUS5_LOCUS12897</name>
</gene>
<evidence type="ECO:0000313" key="1">
    <source>
        <dbReference type="EMBL" id="CAJ2643718.1"/>
    </source>
</evidence>
<accession>A0ACB0JJD0</accession>
<dbReference type="EMBL" id="CASHSV030000034">
    <property type="protein sequence ID" value="CAJ2643718.1"/>
    <property type="molecule type" value="Genomic_DNA"/>
</dbReference>
<proteinExistence type="predicted"/>
<organism evidence="1 2">
    <name type="scientific">Trifolium pratense</name>
    <name type="common">Red clover</name>
    <dbReference type="NCBI Taxonomy" id="57577"/>
    <lineage>
        <taxon>Eukaryota</taxon>
        <taxon>Viridiplantae</taxon>
        <taxon>Streptophyta</taxon>
        <taxon>Embryophyta</taxon>
        <taxon>Tracheophyta</taxon>
        <taxon>Spermatophyta</taxon>
        <taxon>Magnoliopsida</taxon>
        <taxon>eudicotyledons</taxon>
        <taxon>Gunneridae</taxon>
        <taxon>Pentapetalae</taxon>
        <taxon>rosids</taxon>
        <taxon>fabids</taxon>
        <taxon>Fabales</taxon>
        <taxon>Fabaceae</taxon>
        <taxon>Papilionoideae</taxon>
        <taxon>50 kb inversion clade</taxon>
        <taxon>NPAAA clade</taxon>
        <taxon>Hologalegina</taxon>
        <taxon>IRL clade</taxon>
        <taxon>Trifolieae</taxon>
        <taxon>Trifolium</taxon>
    </lineage>
</organism>